<name>A0A540L139_MALBA</name>
<accession>A0A540L139</accession>
<reference evidence="1 2" key="1">
    <citation type="journal article" date="2019" name="G3 (Bethesda)">
        <title>Sequencing of a Wild Apple (Malus baccata) Genome Unravels the Differences Between Cultivated and Wild Apple Species Regarding Disease Resistance and Cold Tolerance.</title>
        <authorList>
            <person name="Chen X."/>
        </authorList>
    </citation>
    <scope>NUCLEOTIDE SEQUENCE [LARGE SCALE GENOMIC DNA]</scope>
    <source>
        <strain evidence="2">cv. Shandingzi</strain>
        <tissue evidence="1">Leaves</tissue>
    </source>
</reference>
<evidence type="ECO:0000313" key="1">
    <source>
        <dbReference type="EMBL" id="TQD80039.1"/>
    </source>
</evidence>
<proteinExistence type="predicted"/>
<comment type="caution">
    <text evidence="1">The sequence shown here is derived from an EMBL/GenBank/DDBJ whole genome shotgun (WGS) entry which is preliminary data.</text>
</comment>
<keyword evidence="2" id="KW-1185">Reference proteome</keyword>
<dbReference type="AlphaFoldDB" id="A0A540L139"/>
<dbReference type="EMBL" id="VIEB01000825">
    <property type="protein sequence ID" value="TQD80039.1"/>
    <property type="molecule type" value="Genomic_DNA"/>
</dbReference>
<sequence length="55" mass="5988">MDAISLSLAHFSPLTSIPGSPRGQVFCGFGQRICHGVSDLVTISRFGVFSDEFWL</sequence>
<gene>
    <name evidence="1" type="ORF">C1H46_034412</name>
</gene>
<organism evidence="1 2">
    <name type="scientific">Malus baccata</name>
    <name type="common">Siberian crab apple</name>
    <name type="synonym">Pyrus baccata</name>
    <dbReference type="NCBI Taxonomy" id="106549"/>
    <lineage>
        <taxon>Eukaryota</taxon>
        <taxon>Viridiplantae</taxon>
        <taxon>Streptophyta</taxon>
        <taxon>Embryophyta</taxon>
        <taxon>Tracheophyta</taxon>
        <taxon>Spermatophyta</taxon>
        <taxon>Magnoliopsida</taxon>
        <taxon>eudicotyledons</taxon>
        <taxon>Gunneridae</taxon>
        <taxon>Pentapetalae</taxon>
        <taxon>rosids</taxon>
        <taxon>fabids</taxon>
        <taxon>Rosales</taxon>
        <taxon>Rosaceae</taxon>
        <taxon>Amygdaloideae</taxon>
        <taxon>Maleae</taxon>
        <taxon>Malus</taxon>
    </lineage>
</organism>
<evidence type="ECO:0000313" key="2">
    <source>
        <dbReference type="Proteomes" id="UP000315295"/>
    </source>
</evidence>
<protein>
    <submittedName>
        <fullName evidence="1">Uncharacterized protein</fullName>
    </submittedName>
</protein>
<dbReference type="Proteomes" id="UP000315295">
    <property type="component" value="Unassembled WGS sequence"/>
</dbReference>